<dbReference type="AlphaFoldDB" id="A0A1R4GAH7"/>
<protein>
    <submittedName>
        <fullName evidence="2">Uncharacterized protein</fullName>
    </submittedName>
</protein>
<proteinExistence type="predicted"/>
<accession>A0A1R4GAH7</accession>
<dbReference type="Proteomes" id="UP000188357">
    <property type="component" value="Unassembled WGS sequence"/>
</dbReference>
<keyword evidence="1" id="KW-0812">Transmembrane</keyword>
<sequence>MKKFPRFVIYCLLTPSVGALIFNLYLLISIQFNSESVFAIPDDFLSSVLLPIVGSPLLGLLYFIPALLTYVFAEILLVQVKNKRHQVHYDSFFKNSTKAGTFSRALRPAPIMVAEAGLTQSP</sequence>
<feature type="transmembrane region" description="Helical" evidence="1">
    <location>
        <begin position="7"/>
        <end position="28"/>
    </location>
</feature>
<evidence type="ECO:0000256" key="1">
    <source>
        <dbReference type="SAM" id="Phobius"/>
    </source>
</evidence>
<evidence type="ECO:0000313" key="3">
    <source>
        <dbReference type="Proteomes" id="UP000188357"/>
    </source>
</evidence>
<keyword evidence="3" id="KW-1185">Reference proteome</keyword>
<keyword evidence="1" id="KW-0472">Membrane</keyword>
<dbReference type="EMBL" id="FUGE01000033">
    <property type="protein sequence ID" value="SJM65166.1"/>
    <property type="molecule type" value="Genomic_DNA"/>
</dbReference>
<evidence type="ECO:0000313" key="2">
    <source>
        <dbReference type="EMBL" id="SJM65166.1"/>
    </source>
</evidence>
<keyword evidence="1" id="KW-1133">Transmembrane helix</keyword>
<organism evidence="2 3">
    <name type="scientific">Psychrobacter piechaudii</name>
    <dbReference type="NCBI Taxonomy" id="1945521"/>
    <lineage>
        <taxon>Bacteria</taxon>
        <taxon>Pseudomonadati</taxon>
        <taxon>Pseudomonadota</taxon>
        <taxon>Gammaproteobacteria</taxon>
        <taxon>Moraxellales</taxon>
        <taxon>Moraxellaceae</taxon>
        <taxon>Psychrobacter</taxon>
    </lineage>
</organism>
<reference evidence="2 3" key="1">
    <citation type="submission" date="2017-02" db="EMBL/GenBank/DDBJ databases">
        <authorList>
            <person name="Peterson S.W."/>
        </authorList>
    </citation>
    <scope>NUCLEOTIDE SEQUENCE [LARGE SCALE GENOMIC DNA]</scope>
    <source>
        <strain evidence="2">Psychrobacter_piechaudii</strain>
    </source>
</reference>
<feature type="transmembrane region" description="Helical" evidence="1">
    <location>
        <begin position="48"/>
        <end position="73"/>
    </location>
</feature>
<name>A0A1R4GAH7_9GAMM</name>
<gene>
    <name evidence="2" type="ORF">A1232T_00102</name>
</gene>